<evidence type="ECO:0000256" key="4">
    <source>
        <dbReference type="ARBA" id="ARBA00022670"/>
    </source>
</evidence>
<evidence type="ECO:0000256" key="10">
    <source>
        <dbReference type="ARBA" id="ARBA00022833"/>
    </source>
</evidence>
<keyword evidence="4" id="KW-0645">Protease</keyword>
<organism evidence="15 16">
    <name type="scientific">Acorus calamus</name>
    <name type="common">Sweet flag</name>
    <dbReference type="NCBI Taxonomy" id="4465"/>
    <lineage>
        <taxon>Eukaryota</taxon>
        <taxon>Viridiplantae</taxon>
        <taxon>Streptophyta</taxon>
        <taxon>Embryophyta</taxon>
        <taxon>Tracheophyta</taxon>
        <taxon>Spermatophyta</taxon>
        <taxon>Magnoliopsida</taxon>
        <taxon>Liliopsida</taxon>
        <taxon>Acoraceae</taxon>
        <taxon>Acorus</taxon>
    </lineage>
</organism>
<sequence>MPLAGLPSTGGAAALVCLALLAPVLLAVVRRRWTLAARRSEEVRRLLLVASEESERAEIESAHEYRSAVSSAAASTTSASVFVQEKECAFCGSPATKLCSRCKSVRYCSGNCQISHWFQGHKDVCHSPSISSHYNTAESNSKLKASTKQVEQSVNSGIPVEGNDRDCVKPFGGFLEKPILQPRSSSNITNGANDVKVEPLSVNMETKCNSGSSTVSKSSGYFKLADVSFDKVDVVNSPVRAAEFSSSVGSLSNSSTVEFGFPVSSVDAASVSNTSRQKLMSDGVGEVDCRTNGQSGLDIDGSGGRAFVVDYQGGEFWSASLDSPQSEFCKESNGFYADSGYISQFSTRISGRSNDSYTKSRTDECSSGSASAEKVVVGPARPKDAQDSDIGRSASCASGRMKIEQQLKSRGSRSLSFGASADHFVSNDGGKSISTWLPLKLDDVQAASANISADKYPSQSGSHDLKTSMRRVAQQLVSQQFKISKLSKNPSAFGSEIDGKHNHKMLFQYDLFVKLYLDKVELRPCGLLNCGNSCYANVVLQCLAFTRPLTAYFLRRLHSKRCSKKEFCFLCEFESLVSKEKESKPPLSPIGILSQLHKIGGNLSQGKEEDAHEFLRHAIDAMQSVCLEEAGANVVGSLAEGSTLMQLTFGGYLRSKIKCMKCLGKSERHERIMDLTVEIDGDVGTLEEALRRYTATELLDGNNKYRCSRCQSYEKAKKKLTVLEAPNILTIALKRFQSGKFGKLNKAVQFPAILNLGPFMDIGARNDKSPVYSLYAVVVHLDVMNAAFSGHYVCYVKTSQNKWYKVDDSTVKPVELEKVLSQGAYMLLYARCSPRAPNMIGDLLSRDQFHNKKTTEATISSHRRSNSAVRSRPSTTTDTIGSLDVRFNPVRKISKMRSSSSESSSLFSCSDEGSCSTESTRDSTSTEDPSEQILGDSGRFTGWNCSDGYTSSPSSSNGNASDSLKSGYSTLDFSSSGDGGLNYAVKKSTESPPFLNWYRSKVYRVNRKL</sequence>
<dbReference type="InterPro" id="IPR038765">
    <property type="entry name" value="Papain-like_cys_pep_sf"/>
</dbReference>
<evidence type="ECO:0000256" key="11">
    <source>
        <dbReference type="PROSITE-ProRule" id="PRU00134"/>
    </source>
</evidence>
<evidence type="ECO:0000256" key="8">
    <source>
        <dbReference type="ARBA" id="ARBA00022801"/>
    </source>
</evidence>
<keyword evidence="8 15" id="KW-0378">Hydrolase</keyword>
<dbReference type="SUPFAM" id="SSF54001">
    <property type="entry name" value="Cysteine proteinases"/>
    <property type="match status" value="1"/>
</dbReference>
<protein>
    <recommendedName>
        <fullName evidence="3">ubiquitinyl hydrolase 1</fullName>
        <ecNumber evidence="3">3.4.19.12</ecNumber>
    </recommendedName>
</protein>
<reference evidence="15" key="2">
    <citation type="submission" date="2023-06" db="EMBL/GenBank/DDBJ databases">
        <authorList>
            <person name="Ma L."/>
            <person name="Liu K.-W."/>
            <person name="Li Z."/>
            <person name="Hsiao Y.-Y."/>
            <person name="Qi Y."/>
            <person name="Fu T."/>
            <person name="Tang G."/>
            <person name="Zhang D."/>
            <person name="Sun W.-H."/>
            <person name="Liu D.-K."/>
            <person name="Li Y."/>
            <person name="Chen G.-Z."/>
            <person name="Liu X.-D."/>
            <person name="Liao X.-Y."/>
            <person name="Jiang Y.-T."/>
            <person name="Yu X."/>
            <person name="Hao Y."/>
            <person name="Huang J."/>
            <person name="Zhao X.-W."/>
            <person name="Ke S."/>
            <person name="Chen Y.-Y."/>
            <person name="Wu W.-L."/>
            <person name="Hsu J.-L."/>
            <person name="Lin Y.-F."/>
            <person name="Huang M.-D."/>
            <person name="Li C.-Y."/>
            <person name="Huang L."/>
            <person name="Wang Z.-W."/>
            <person name="Zhao X."/>
            <person name="Zhong W.-Y."/>
            <person name="Peng D.-H."/>
            <person name="Ahmad S."/>
            <person name="Lan S."/>
            <person name="Zhang J.-S."/>
            <person name="Tsai W.-C."/>
            <person name="Van De Peer Y."/>
            <person name="Liu Z.-J."/>
        </authorList>
    </citation>
    <scope>NUCLEOTIDE SEQUENCE</scope>
    <source>
        <strain evidence="15">CP</strain>
        <tissue evidence="15">Leaves</tissue>
    </source>
</reference>
<dbReference type="GO" id="GO:0008270">
    <property type="term" value="F:zinc ion binding"/>
    <property type="evidence" value="ECO:0007669"/>
    <property type="project" value="UniProtKB-KW"/>
</dbReference>
<dbReference type="EC" id="3.4.19.12" evidence="3"/>
<keyword evidence="6 11" id="KW-0863">Zinc-finger</keyword>
<evidence type="ECO:0000256" key="2">
    <source>
        <dbReference type="ARBA" id="ARBA00009085"/>
    </source>
</evidence>
<dbReference type="FunFam" id="3.90.70.10:FF:000026">
    <property type="entry name" value="Ubiquitin carboxyl-terminal hydrolase 15"/>
    <property type="match status" value="1"/>
</dbReference>
<dbReference type="InterPro" id="IPR018200">
    <property type="entry name" value="USP_CS"/>
</dbReference>
<dbReference type="GO" id="GO:0016579">
    <property type="term" value="P:protein deubiquitination"/>
    <property type="evidence" value="ECO:0007669"/>
    <property type="project" value="InterPro"/>
</dbReference>
<dbReference type="Gene3D" id="6.10.140.2220">
    <property type="match status" value="1"/>
</dbReference>
<gene>
    <name evidence="15" type="primary">UBP16</name>
    <name evidence="15" type="ORF">QJS10_CPA06g02136</name>
</gene>
<keyword evidence="7" id="KW-0833">Ubl conjugation pathway</keyword>
<dbReference type="AlphaFoldDB" id="A0AAV9EMG4"/>
<evidence type="ECO:0000259" key="13">
    <source>
        <dbReference type="PROSITE" id="PS50235"/>
    </source>
</evidence>
<feature type="domain" description="MYND-type" evidence="14">
    <location>
        <begin position="88"/>
        <end position="125"/>
    </location>
</feature>
<evidence type="ECO:0000256" key="6">
    <source>
        <dbReference type="ARBA" id="ARBA00022771"/>
    </source>
</evidence>
<proteinExistence type="inferred from homology"/>
<feature type="compositionally biased region" description="Low complexity" evidence="12">
    <location>
        <begin position="896"/>
        <end position="927"/>
    </location>
</feature>
<reference evidence="15" key="1">
    <citation type="journal article" date="2023" name="Nat. Commun.">
        <title>Diploid and tetraploid genomes of Acorus and the evolution of monocots.</title>
        <authorList>
            <person name="Ma L."/>
            <person name="Liu K.W."/>
            <person name="Li Z."/>
            <person name="Hsiao Y.Y."/>
            <person name="Qi Y."/>
            <person name="Fu T."/>
            <person name="Tang G.D."/>
            <person name="Zhang D."/>
            <person name="Sun W.H."/>
            <person name="Liu D.K."/>
            <person name="Li Y."/>
            <person name="Chen G.Z."/>
            <person name="Liu X.D."/>
            <person name="Liao X.Y."/>
            <person name="Jiang Y.T."/>
            <person name="Yu X."/>
            <person name="Hao Y."/>
            <person name="Huang J."/>
            <person name="Zhao X.W."/>
            <person name="Ke S."/>
            <person name="Chen Y.Y."/>
            <person name="Wu W.L."/>
            <person name="Hsu J.L."/>
            <person name="Lin Y.F."/>
            <person name="Huang M.D."/>
            <person name="Li C.Y."/>
            <person name="Huang L."/>
            <person name="Wang Z.W."/>
            <person name="Zhao X."/>
            <person name="Zhong W.Y."/>
            <person name="Peng D.H."/>
            <person name="Ahmad S."/>
            <person name="Lan S."/>
            <person name="Zhang J.S."/>
            <person name="Tsai W.C."/>
            <person name="Van de Peer Y."/>
            <person name="Liu Z.J."/>
        </authorList>
    </citation>
    <scope>NUCLEOTIDE SEQUENCE</scope>
    <source>
        <strain evidence="15">CP</strain>
    </source>
</reference>
<dbReference type="GO" id="GO:0005634">
    <property type="term" value="C:nucleus"/>
    <property type="evidence" value="ECO:0007669"/>
    <property type="project" value="TreeGrafter"/>
</dbReference>
<dbReference type="GO" id="GO:0005829">
    <property type="term" value="C:cytosol"/>
    <property type="evidence" value="ECO:0007669"/>
    <property type="project" value="TreeGrafter"/>
</dbReference>
<feature type="compositionally biased region" description="Basic and acidic residues" evidence="12">
    <location>
        <begin position="381"/>
        <end position="390"/>
    </location>
</feature>
<dbReference type="PROSITE" id="PS00972">
    <property type="entry name" value="USP_1"/>
    <property type="match status" value="1"/>
</dbReference>
<evidence type="ECO:0000256" key="5">
    <source>
        <dbReference type="ARBA" id="ARBA00022723"/>
    </source>
</evidence>
<evidence type="ECO:0000256" key="7">
    <source>
        <dbReference type="ARBA" id="ARBA00022786"/>
    </source>
</evidence>
<evidence type="ECO:0000259" key="14">
    <source>
        <dbReference type="PROSITE" id="PS50865"/>
    </source>
</evidence>
<dbReference type="PANTHER" id="PTHR24006">
    <property type="entry name" value="UBIQUITIN CARBOXYL-TERMINAL HYDROLASE"/>
    <property type="match status" value="1"/>
</dbReference>
<keyword evidence="9" id="KW-0788">Thiol protease</keyword>
<feature type="domain" description="USP" evidence="13">
    <location>
        <begin position="525"/>
        <end position="832"/>
    </location>
</feature>
<feature type="region of interest" description="Disordered" evidence="12">
    <location>
        <begin position="352"/>
        <end position="396"/>
    </location>
</feature>
<name>A0AAV9EMG4_ACOCL</name>
<comment type="caution">
    <text evidence="15">The sequence shown here is derived from an EMBL/GenBank/DDBJ whole genome shotgun (WGS) entry which is preliminary data.</text>
</comment>
<dbReference type="FunFam" id="6.10.140.2220:FF:000006">
    <property type="entry name" value="Ubiquitin carboxyl-terminal hydrolase 15"/>
    <property type="match status" value="1"/>
</dbReference>
<dbReference type="InterPro" id="IPR001394">
    <property type="entry name" value="Peptidase_C19_UCH"/>
</dbReference>
<dbReference type="Proteomes" id="UP001180020">
    <property type="component" value="Unassembled WGS sequence"/>
</dbReference>
<accession>A0AAV9EMG4</accession>
<feature type="region of interest" description="Disordered" evidence="12">
    <location>
        <begin position="854"/>
        <end position="883"/>
    </location>
</feature>
<dbReference type="InterPro" id="IPR002893">
    <property type="entry name" value="Znf_MYND"/>
</dbReference>
<dbReference type="GO" id="GO:0006508">
    <property type="term" value="P:proteolysis"/>
    <property type="evidence" value="ECO:0007669"/>
    <property type="project" value="UniProtKB-KW"/>
</dbReference>
<comment type="catalytic activity">
    <reaction evidence="1">
        <text>Thiol-dependent hydrolysis of ester, thioester, amide, peptide and isopeptide bonds formed by the C-terminal Gly of ubiquitin (a 76-residue protein attached to proteins as an intracellular targeting signal).</text>
        <dbReference type="EC" id="3.4.19.12"/>
    </reaction>
</comment>
<keyword evidence="10" id="KW-0862">Zinc</keyword>
<dbReference type="GO" id="GO:0004843">
    <property type="term" value="F:cysteine-type deubiquitinase activity"/>
    <property type="evidence" value="ECO:0007669"/>
    <property type="project" value="UniProtKB-EC"/>
</dbReference>
<keyword evidence="5" id="KW-0479">Metal-binding</keyword>
<feature type="compositionally biased region" description="Polar residues" evidence="12">
    <location>
        <begin position="856"/>
        <end position="880"/>
    </location>
</feature>
<dbReference type="Pfam" id="PF00443">
    <property type="entry name" value="UCH"/>
    <property type="match status" value="1"/>
</dbReference>
<evidence type="ECO:0000256" key="12">
    <source>
        <dbReference type="SAM" id="MobiDB-lite"/>
    </source>
</evidence>
<dbReference type="EMBL" id="JAUJYO010000006">
    <property type="protein sequence ID" value="KAK1314990.1"/>
    <property type="molecule type" value="Genomic_DNA"/>
</dbReference>
<dbReference type="PROSITE" id="PS50235">
    <property type="entry name" value="USP_3"/>
    <property type="match status" value="1"/>
</dbReference>
<evidence type="ECO:0000256" key="3">
    <source>
        <dbReference type="ARBA" id="ARBA00012759"/>
    </source>
</evidence>
<feature type="region of interest" description="Disordered" evidence="12">
    <location>
        <begin position="896"/>
        <end position="940"/>
    </location>
</feature>
<evidence type="ECO:0000256" key="1">
    <source>
        <dbReference type="ARBA" id="ARBA00000707"/>
    </source>
</evidence>
<dbReference type="InterPro" id="IPR028889">
    <property type="entry name" value="USP"/>
</dbReference>
<dbReference type="Gene3D" id="3.90.70.10">
    <property type="entry name" value="Cysteine proteinases"/>
    <property type="match status" value="1"/>
</dbReference>
<dbReference type="SUPFAM" id="SSF144232">
    <property type="entry name" value="HIT/MYND zinc finger-like"/>
    <property type="match status" value="1"/>
</dbReference>
<evidence type="ECO:0000313" key="16">
    <source>
        <dbReference type="Proteomes" id="UP001180020"/>
    </source>
</evidence>
<evidence type="ECO:0000256" key="9">
    <source>
        <dbReference type="ARBA" id="ARBA00022807"/>
    </source>
</evidence>
<keyword evidence="16" id="KW-1185">Reference proteome</keyword>
<comment type="similarity">
    <text evidence="2">Belongs to the peptidase C19 family.</text>
</comment>
<evidence type="ECO:0000313" key="15">
    <source>
        <dbReference type="EMBL" id="KAK1314990.1"/>
    </source>
</evidence>
<dbReference type="InterPro" id="IPR050164">
    <property type="entry name" value="Peptidase_C19"/>
</dbReference>
<dbReference type="PROSITE" id="PS01360">
    <property type="entry name" value="ZF_MYND_1"/>
    <property type="match status" value="1"/>
</dbReference>
<dbReference type="PROSITE" id="PS50865">
    <property type="entry name" value="ZF_MYND_2"/>
    <property type="match status" value="1"/>
</dbReference>
<dbReference type="PANTHER" id="PTHR24006:SF874">
    <property type="entry name" value="UBIQUITIN CARBOXYL-TERMINAL HYDROLASE 16"/>
    <property type="match status" value="1"/>
</dbReference>
<dbReference type="Pfam" id="PF01753">
    <property type="entry name" value="zf-MYND"/>
    <property type="match status" value="1"/>
</dbReference>